<name>A0A7W7D944_9ACTN</name>
<gene>
    <name evidence="2" type="ORF">BJ982_003875</name>
</gene>
<feature type="region of interest" description="Disordered" evidence="1">
    <location>
        <begin position="47"/>
        <end position="71"/>
    </location>
</feature>
<comment type="caution">
    <text evidence="2">The sequence shown here is derived from an EMBL/GenBank/DDBJ whole genome shotgun (WGS) entry which is preliminary data.</text>
</comment>
<dbReference type="RefSeq" id="WP_184882022.1">
    <property type="nucleotide sequence ID" value="NZ_BOOV01000048.1"/>
</dbReference>
<protein>
    <submittedName>
        <fullName evidence="2">Uncharacterized protein</fullName>
    </submittedName>
</protein>
<feature type="compositionally biased region" description="Low complexity" evidence="1">
    <location>
        <begin position="60"/>
        <end position="71"/>
    </location>
</feature>
<accession>A0A7W7D944</accession>
<dbReference type="EMBL" id="JACHND010000001">
    <property type="protein sequence ID" value="MBB4702331.1"/>
    <property type="molecule type" value="Genomic_DNA"/>
</dbReference>
<dbReference type="AlphaFoldDB" id="A0A7W7D944"/>
<dbReference type="Proteomes" id="UP000542210">
    <property type="component" value="Unassembled WGS sequence"/>
</dbReference>
<evidence type="ECO:0000313" key="2">
    <source>
        <dbReference type="EMBL" id="MBB4702331.1"/>
    </source>
</evidence>
<organism evidence="2 3">
    <name type="scientific">Sphaerisporangium siamense</name>
    <dbReference type="NCBI Taxonomy" id="795645"/>
    <lineage>
        <taxon>Bacteria</taxon>
        <taxon>Bacillati</taxon>
        <taxon>Actinomycetota</taxon>
        <taxon>Actinomycetes</taxon>
        <taxon>Streptosporangiales</taxon>
        <taxon>Streptosporangiaceae</taxon>
        <taxon>Sphaerisporangium</taxon>
    </lineage>
</organism>
<reference evidence="2 3" key="1">
    <citation type="submission" date="2020-08" db="EMBL/GenBank/DDBJ databases">
        <title>Sequencing the genomes of 1000 actinobacteria strains.</title>
        <authorList>
            <person name="Klenk H.-P."/>
        </authorList>
    </citation>
    <scope>NUCLEOTIDE SEQUENCE [LARGE SCALE GENOMIC DNA]</scope>
    <source>
        <strain evidence="2 3">DSM 45784</strain>
    </source>
</reference>
<keyword evidence="3" id="KW-1185">Reference proteome</keyword>
<proteinExistence type="predicted"/>
<evidence type="ECO:0000256" key="1">
    <source>
        <dbReference type="SAM" id="MobiDB-lite"/>
    </source>
</evidence>
<sequence>MDFFGGWIAIRRHSWSADTERFGISNVLGADTLADLAVRLDEQWQAESRRKAVRAPGPRAASDVGGSVSSS</sequence>
<evidence type="ECO:0000313" key="3">
    <source>
        <dbReference type="Proteomes" id="UP000542210"/>
    </source>
</evidence>